<name>A0A1X7TM16_AMPQE</name>
<protein>
    <submittedName>
        <fullName evidence="1">Uncharacterized protein</fullName>
    </submittedName>
</protein>
<sequence>MMIMKKVKKLYLMKVKMGAQEGKKLDKISTILMMTKKNDEPDLSNTFSTPQHLKDVGSFNVPFTSFSTTRQNIRQM</sequence>
<proteinExistence type="predicted"/>
<dbReference type="EnsemblMetazoa" id="Aqu2.1.15874_001">
    <property type="protein sequence ID" value="Aqu2.1.15874_001"/>
    <property type="gene ID" value="Aqu2.1.15874"/>
</dbReference>
<dbReference type="AlphaFoldDB" id="A0A1X7TM16"/>
<evidence type="ECO:0000313" key="1">
    <source>
        <dbReference type="EnsemblMetazoa" id="Aqu2.1.15874_001"/>
    </source>
</evidence>
<organism evidence="1">
    <name type="scientific">Amphimedon queenslandica</name>
    <name type="common">Sponge</name>
    <dbReference type="NCBI Taxonomy" id="400682"/>
    <lineage>
        <taxon>Eukaryota</taxon>
        <taxon>Metazoa</taxon>
        <taxon>Porifera</taxon>
        <taxon>Demospongiae</taxon>
        <taxon>Heteroscleromorpha</taxon>
        <taxon>Haplosclerida</taxon>
        <taxon>Niphatidae</taxon>
        <taxon>Amphimedon</taxon>
    </lineage>
</organism>
<dbReference type="InParanoid" id="A0A1X7TM16"/>
<reference evidence="1" key="1">
    <citation type="submission" date="2017-05" db="UniProtKB">
        <authorList>
            <consortium name="EnsemblMetazoa"/>
        </authorList>
    </citation>
    <scope>IDENTIFICATION</scope>
</reference>
<accession>A0A1X7TM16</accession>